<accession>A0A9W9F5W7</accession>
<name>A0A9W9F5W7_9EURO</name>
<protein>
    <submittedName>
        <fullName evidence="1">Uncharacterized protein</fullName>
    </submittedName>
</protein>
<dbReference type="Proteomes" id="UP001149165">
    <property type="component" value="Unassembled WGS sequence"/>
</dbReference>
<gene>
    <name evidence="1" type="ORF">N7456_009981</name>
</gene>
<keyword evidence="2" id="KW-1185">Reference proteome</keyword>
<sequence>MTWDSSCLLLFYREENDILKLQNFPGLPIHVSSKVLLQGDGDIPSHLAKAVLRDLKQRDEHFRGYWKQSDSWYRVIIRKHTWTDYVYCNTAHATWERAISEQTTLRTTDIPAIKVERRT</sequence>
<reference evidence="1" key="1">
    <citation type="submission" date="2022-11" db="EMBL/GenBank/DDBJ databases">
        <authorList>
            <person name="Petersen C."/>
        </authorList>
    </citation>
    <scope>NUCLEOTIDE SEQUENCE</scope>
    <source>
        <strain evidence="1">IBT 30069</strain>
    </source>
</reference>
<proteinExistence type="predicted"/>
<dbReference type="OrthoDB" id="10401683at2759"/>
<dbReference type="EMBL" id="JAPQKH010000006">
    <property type="protein sequence ID" value="KAJ5094120.1"/>
    <property type="molecule type" value="Genomic_DNA"/>
</dbReference>
<organism evidence="1 2">
    <name type="scientific">Penicillium angulare</name>
    <dbReference type="NCBI Taxonomy" id="116970"/>
    <lineage>
        <taxon>Eukaryota</taxon>
        <taxon>Fungi</taxon>
        <taxon>Dikarya</taxon>
        <taxon>Ascomycota</taxon>
        <taxon>Pezizomycotina</taxon>
        <taxon>Eurotiomycetes</taxon>
        <taxon>Eurotiomycetidae</taxon>
        <taxon>Eurotiales</taxon>
        <taxon>Aspergillaceae</taxon>
        <taxon>Penicillium</taxon>
    </lineage>
</organism>
<evidence type="ECO:0000313" key="2">
    <source>
        <dbReference type="Proteomes" id="UP001149165"/>
    </source>
</evidence>
<reference evidence="1" key="2">
    <citation type="journal article" date="2023" name="IMA Fungus">
        <title>Comparative genomic study of the Penicillium genus elucidates a diverse pangenome and 15 lateral gene transfer events.</title>
        <authorList>
            <person name="Petersen C."/>
            <person name="Sorensen T."/>
            <person name="Nielsen M.R."/>
            <person name="Sondergaard T.E."/>
            <person name="Sorensen J.L."/>
            <person name="Fitzpatrick D.A."/>
            <person name="Frisvad J.C."/>
            <person name="Nielsen K.L."/>
        </authorList>
    </citation>
    <scope>NUCLEOTIDE SEQUENCE</scope>
    <source>
        <strain evidence="1">IBT 30069</strain>
    </source>
</reference>
<evidence type="ECO:0000313" key="1">
    <source>
        <dbReference type="EMBL" id="KAJ5094120.1"/>
    </source>
</evidence>
<dbReference type="AlphaFoldDB" id="A0A9W9F5W7"/>
<comment type="caution">
    <text evidence="1">The sequence shown here is derived from an EMBL/GenBank/DDBJ whole genome shotgun (WGS) entry which is preliminary data.</text>
</comment>